<evidence type="ECO:0000313" key="1">
    <source>
        <dbReference type="EMBL" id="TKI02577.1"/>
    </source>
</evidence>
<sequence length="66" mass="7865">MTRLTYVNGYRINGQPSTRAEIEPIFDEQLTAWEKYEQLKKDLREMNLSPDEYQRECRRIADALGI</sequence>
<protein>
    <submittedName>
        <fullName evidence="1">Uncharacterized protein</fullName>
    </submittedName>
</protein>
<keyword evidence="2" id="KW-1185">Reference proteome</keyword>
<dbReference type="EMBL" id="SZPQ01000070">
    <property type="protein sequence ID" value="TKI02577.1"/>
    <property type="molecule type" value="Genomic_DNA"/>
</dbReference>
<organism evidence="1 2">
    <name type="scientific">Martelella alba</name>
    <dbReference type="NCBI Taxonomy" id="2590451"/>
    <lineage>
        <taxon>Bacteria</taxon>
        <taxon>Pseudomonadati</taxon>
        <taxon>Pseudomonadota</taxon>
        <taxon>Alphaproteobacteria</taxon>
        <taxon>Hyphomicrobiales</taxon>
        <taxon>Aurantimonadaceae</taxon>
        <taxon>Martelella</taxon>
    </lineage>
</organism>
<reference evidence="1 2" key="1">
    <citation type="submission" date="2019-04" db="EMBL/GenBank/DDBJ databases">
        <authorList>
            <person name="Li M."/>
            <person name="Gao C."/>
        </authorList>
    </citation>
    <scope>NUCLEOTIDE SEQUENCE [LARGE SCALE GENOMIC DNA]</scope>
    <source>
        <strain evidence="1 2">BGMRC 2031</strain>
    </source>
</reference>
<name>A0ABY2SDK8_9HYPH</name>
<comment type="caution">
    <text evidence="1">The sequence shown here is derived from an EMBL/GenBank/DDBJ whole genome shotgun (WGS) entry which is preliminary data.</text>
</comment>
<proteinExistence type="predicted"/>
<gene>
    <name evidence="1" type="ORF">FCN80_24615</name>
</gene>
<evidence type="ECO:0000313" key="2">
    <source>
        <dbReference type="Proteomes" id="UP000305202"/>
    </source>
</evidence>
<accession>A0ABY2SDK8</accession>
<dbReference type="Proteomes" id="UP000305202">
    <property type="component" value="Unassembled WGS sequence"/>
</dbReference>